<organism evidence="3 4">
    <name type="scientific">Paenibacillus albicereus</name>
    <dbReference type="NCBI Taxonomy" id="2726185"/>
    <lineage>
        <taxon>Bacteria</taxon>
        <taxon>Bacillati</taxon>
        <taxon>Bacillota</taxon>
        <taxon>Bacilli</taxon>
        <taxon>Bacillales</taxon>
        <taxon>Paenibacillaceae</taxon>
        <taxon>Paenibacillus</taxon>
    </lineage>
</organism>
<dbReference type="InterPro" id="IPR010982">
    <property type="entry name" value="Lambda_DNA-bd_dom_sf"/>
</dbReference>
<dbReference type="SMART" id="SM00530">
    <property type="entry name" value="HTH_XRE"/>
    <property type="match status" value="1"/>
</dbReference>
<gene>
    <name evidence="3" type="ORF">HGI30_15075</name>
</gene>
<reference evidence="3 4" key="1">
    <citation type="submission" date="2020-04" db="EMBL/GenBank/DDBJ databases">
        <title>Novel Paenibacillus strain UniB2 isolated from commercial digestive syrup.</title>
        <authorList>
            <person name="Thorat V."/>
            <person name="Kirdat K."/>
            <person name="Tiwarekar B."/>
            <person name="Yadav A."/>
        </authorList>
    </citation>
    <scope>NUCLEOTIDE SEQUENCE [LARGE SCALE GENOMIC DNA]</scope>
    <source>
        <strain evidence="3 4">UniB2</strain>
    </source>
</reference>
<dbReference type="InterPro" id="IPR001387">
    <property type="entry name" value="Cro/C1-type_HTH"/>
</dbReference>
<dbReference type="PANTHER" id="PTHR46558">
    <property type="entry name" value="TRACRIPTIONAL REGULATORY PROTEIN-RELATED-RELATED"/>
    <property type="match status" value="1"/>
</dbReference>
<evidence type="ECO:0000256" key="1">
    <source>
        <dbReference type="ARBA" id="ARBA00023125"/>
    </source>
</evidence>
<proteinExistence type="predicted"/>
<dbReference type="PROSITE" id="PS50943">
    <property type="entry name" value="HTH_CROC1"/>
    <property type="match status" value="1"/>
</dbReference>
<dbReference type="SUPFAM" id="SSF47413">
    <property type="entry name" value="lambda repressor-like DNA-binding domains"/>
    <property type="match status" value="1"/>
</dbReference>
<accession>A0A6H2H3Z5</accession>
<dbReference type="Gene3D" id="1.10.260.40">
    <property type="entry name" value="lambda repressor-like DNA-binding domains"/>
    <property type="match status" value="1"/>
</dbReference>
<keyword evidence="4" id="KW-1185">Reference proteome</keyword>
<name>A0A6H2H3Z5_9BACL</name>
<protein>
    <submittedName>
        <fullName evidence="3">Helix-turn-helix transcriptional regulator</fullName>
    </submittedName>
</protein>
<dbReference type="Proteomes" id="UP000502136">
    <property type="component" value="Chromosome"/>
</dbReference>
<dbReference type="GO" id="GO:0003677">
    <property type="term" value="F:DNA binding"/>
    <property type="evidence" value="ECO:0007669"/>
    <property type="project" value="UniProtKB-KW"/>
</dbReference>
<evidence type="ECO:0000313" key="4">
    <source>
        <dbReference type="Proteomes" id="UP000502136"/>
    </source>
</evidence>
<dbReference type="PANTHER" id="PTHR46558:SF14">
    <property type="entry name" value="HTH-TYPE TRANSCRIPTIONAL REGULATOR ANSR"/>
    <property type="match status" value="1"/>
</dbReference>
<dbReference type="EMBL" id="CP051428">
    <property type="protein sequence ID" value="QJC54400.1"/>
    <property type="molecule type" value="Genomic_DNA"/>
</dbReference>
<evidence type="ECO:0000259" key="2">
    <source>
        <dbReference type="PROSITE" id="PS50943"/>
    </source>
</evidence>
<dbReference type="Pfam" id="PF01381">
    <property type="entry name" value="HTH_3"/>
    <property type="match status" value="1"/>
</dbReference>
<evidence type="ECO:0000313" key="3">
    <source>
        <dbReference type="EMBL" id="QJC54400.1"/>
    </source>
</evidence>
<dbReference type="CDD" id="cd00093">
    <property type="entry name" value="HTH_XRE"/>
    <property type="match status" value="1"/>
</dbReference>
<dbReference type="AlphaFoldDB" id="A0A6H2H3Z5"/>
<sequence length="80" mass="9089">MAVRVGHRIYMARADKGWTQQDLADQLALSRAAVSHFESGRREPDFTTLIQIADVTGVTMDYLFGRSERIENRRHAAPTE</sequence>
<feature type="domain" description="HTH cro/C1-type" evidence="2">
    <location>
        <begin position="9"/>
        <end position="63"/>
    </location>
</feature>
<dbReference type="KEGG" id="palr:HGI30_15075"/>
<keyword evidence="1" id="KW-0238">DNA-binding</keyword>